<evidence type="ECO:0000256" key="4">
    <source>
        <dbReference type="ARBA" id="ARBA00023136"/>
    </source>
</evidence>
<gene>
    <name evidence="7" type="ordered locus">DR_2142</name>
</gene>
<dbReference type="Proteomes" id="UP000002524">
    <property type="component" value="Chromosome 1"/>
</dbReference>
<keyword evidence="4 5" id="KW-0472">Membrane</keyword>
<keyword evidence="8" id="KW-1185">Reference proteome</keyword>
<organism evidence="7 8">
    <name type="scientific">Deinococcus radiodurans (strain ATCC 13939 / DSM 20539 / JCM 16871 / CCUG 27074 / LMG 4051 / NBRC 15346 / NCIMB 9279 / VKM B-1422 / R1)</name>
    <dbReference type="NCBI Taxonomy" id="243230"/>
    <lineage>
        <taxon>Bacteria</taxon>
        <taxon>Thermotogati</taxon>
        <taxon>Deinococcota</taxon>
        <taxon>Deinococci</taxon>
        <taxon>Deinococcales</taxon>
        <taxon>Deinococcaceae</taxon>
        <taxon>Deinococcus</taxon>
    </lineage>
</organism>
<dbReference type="GeneID" id="69518383"/>
<dbReference type="PaxDb" id="243230-DR_2142"/>
<keyword evidence="2 5" id="KW-0812">Transmembrane</keyword>
<dbReference type="KEGG" id="dra:DR_2142"/>
<protein>
    <recommendedName>
        <fullName evidence="6">NfeD-like C-terminal domain-containing protein</fullName>
    </recommendedName>
</protein>
<evidence type="ECO:0000256" key="2">
    <source>
        <dbReference type="ARBA" id="ARBA00022692"/>
    </source>
</evidence>
<dbReference type="EnsemblBacteria" id="AAF11686">
    <property type="protein sequence ID" value="AAF11686"/>
    <property type="gene ID" value="DR_2142"/>
</dbReference>
<dbReference type="HOGENOM" id="CLU_116732_4_3_0"/>
<evidence type="ECO:0000256" key="5">
    <source>
        <dbReference type="SAM" id="Phobius"/>
    </source>
</evidence>
<keyword evidence="3 5" id="KW-1133">Transmembrane helix</keyword>
<dbReference type="InterPro" id="IPR012340">
    <property type="entry name" value="NA-bd_OB-fold"/>
</dbReference>
<dbReference type="PANTHER" id="PTHR33507:SF3">
    <property type="entry name" value="INNER MEMBRANE PROTEIN YBBJ"/>
    <property type="match status" value="1"/>
</dbReference>
<feature type="domain" description="NfeD-like C-terminal" evidence="6">
    <location>
        <begin position="97"/>
        <end position="150"/>
    </location>
</feature>
<feature type="transmembrane region" description="Helical" evidence="5">
    <location>
        <begin position="61"/>
        <end position="79"/>
    </location>
</feature>
<dbReference type="SUPFAM" id="SSF141322">
    <property type="entry name" value="NfeD domain-like"/>
    <property type="match status" value="1"/>
</dbReference>
<evidence type="ECO:0000313" key="8">
    <source>
        <dbReference type="Proteomes" id="UP000002524"/>
    </source>
</evidence>
<dbReference type="PANTHER" id="PTHR33507">
    <property type="entry name" value="INNER MEMBRANE PROTEIN YBBJ"/>
    <property type="match status" value="1"/>
</dbReference>
<evidence type="ECO:0000256" key="1">
    <source>
        <dbReference type="ARBA" id="ARBA00004141"/>
    </source>
</evidence>
<dbReference type="AlphaFoldDB" id="Q9RSI2"/>
<dbReference type="PIR" id="C75311">
    <property type="entry name" value="C75311"/>
</dbReference>
<dbReference type="InterPro" id="IPR002810">
    <property type="entry name" value="NfeD-like_C"/>
</dbReference>
<dbReference type="InParanoid" id="Q9RSI2"/>
<dbReference type="Gene3D" id="2.40.50.140">
    <property type="entry name" value="Nucleic acid-binding proteins"/>
    <property type="match status" value="1"/>
</dbReference>
<evidence type="ECO:0000259" key="6">
    <source>
        <dbReference type="Pfam" id="PF01957"/>
    </source>
</evidence>
<evidence type="ECO:0000313" key="7">
    <source>
        <dbReference type="EMBL" id="AAF11686.1"/>
    </source>
</evidence>
<dbReference type="Pfam" id="PF01957">
    <property type="entry name" value="NfeD"/>
    <property type="match status" value="1"/>
</dbReference>
<sequence length="159" mass="17309">MPDWLPTWQAVHPWHWWVFGALLLILEILAPGVFFVWLALSAFGVGLLTFVLPFLDVPGQLLLFAGLSVAAVWLGRRYVSRLVLGGSEGEQLNTGAQRLIGRTVTVVTPIEHGVGRVRVGDSDWRARGPELPAGTPVRIVGVEGATLVVQEEKRLVEAG</sequence>
<accession>Q9RSI2</accession>
<dbReference type="STRING" id="243230.DR_2142"/>
<comment type="subcellular location">
    <subcellularLocation>
        <location evidence="1">Membrane</location>
        <topology evidence="1">Multi-pass membrane protein</topology>
    </subcellularLocation>
</comment>
<evidence type="ECO:0000256" key="3">
    <source>
        <dbReference type="ARBA" id="ARBA00022989"/>
    </source>
</evidence>
<dbReference type="RefSeq" id="WP_010888773.1">
    <property type="nucleotide sequence ID" value="NC_001263.1"/>
</dbReference>
<dbReference type="EMBL" id="AE000513">
    <property type="protein sequence ID" value="AAF11686.1"/>
    <property type="molecule type" value="Genomic_DNA"/>
</dbReference>
<dbReference type="GO" id="GO:0005886">
    <property type="term" value="C:plasma membrane"/>
    <property type="evidence" value="ECO:0000318"/>
    <property type="project" value="GO_Central"/>
</dbReference>
<reference evidence="7 8" key="1">
    <citation type="journal article" date="1999" name="Science">
        <title>Genome sequence of the radioresistant bacterium Deinococcus radiodurans R1.</title>
        <authorList>
            <person name="White O."/>
            <person name="Eisen J.A."/>
            <person name="Heidelberg J.F."/>
            <person name="Hickey E.K."/>
            <person name="Peterson J.D."/>
            <person name="Dodson R.J."/>
            <person name="Haft D.H."/>
            <person name="Gwinn M.L."/>
            <person name="Nelson W.C."/>
            <person name="Richardson D.L."/>
            <person name="Moffat K.S."/>
            <person name="Qin H."/>
            <person name="Jiang L."/>
            <person name="Pamphile W."/>
            <person name="Crosby M."/>
            <person name="Shen M."/>
            <person name="Vamathevan J.J."/>
            <person name="Lam P."/>
            <person name="McDonald L."/>
            <person name="Utterback T."/>
            <person name="Zalewski C."/>
            <person name="Makarova K.S."/>
            <person name="Aravind L."/>
            <person name="Daly M.J."/>
            <person name="Minton K.W."/>
            <person name="Fleischmann R.D."/>
            <person name="Ketchum K.A."/>
            <person name="Nelson K.E."/>
            <person name="Salzberg S."/>
            <person name="Smith H.O."/>
            <person name="Venter J.C."/>
            <person name="Fraser C.M."/>
        </authorList>
    </citation>
    <scope>NUCLEOTIDE SEQUENCE [LARGE SCALE GENOMIC DNA]</scope>
    <source>
        <strain evidence="8">ATCC 13939 / DSM 20539 / JCM 16871 / LMG 4051 / NBRC 15346 / NCIMB 9279 / R1 / VKM B-1422</strain>
    </source>
</reference>
<proteinExistence type="predicted"/>
<name>Q9RSI2_DEIRA</name>
<dbReference type="PATRIC" id="fig|243230.17.peg.2365"/>
<dbReference type="eggNOG" id="COG1585">
    <property type="taxonomic scope" value="Bacteria"/>
</dbReference>
<dbReference type="InterPro" id="IPR052165">
    <property type="entry name" value="Membrane_assoc_protease"/>
</dbReference>
<dbReference type="OrthoDB" id="9810336at2"/>
<feature type="transmembrane region" description="Helical" evidence="5">
    <location>
        <begin position="14"/>
        <end position="30"/>
    </location>
</feature>